<name>A0A8S1KY07_PARPR</name>
<evidence type="ECO:0000313" key="1">
    <source>
        <dbReference type="EMBL" id="CAD8055814.1"/>
    </source>
</evidence>
<dbReference type="Proteomes" id="UP000688137">
    <property type="component" value="Unassembled WGS sequence"/>
</dbReference>
<dbReference type="PANTHER" id="PTHR33706">
    <property type="entry name" value="MORN VARIANT REPEAT PROTEIN"/>
    <property type="match status" value="1"/>
</dbReference>
<reference evidence="1" key="1">
    <citation type="submission" date="2021-01" db="EMBL/GenBank/DDBJ databases">
        <authorList>
            <consortium name="Genoscope - CEA"/>
            <person name="William W."/>
        </authorList>
    </citation>
    <scope>NUCLEOTIDE SEQUENCE</scope>
</reference>
<dbReference type="PANTHER" id="PTHR33706:SF1">
    <property type="entry name" value="TPR REPEAT PROTEIN"/>
    <property type="match status" value="1"/>
</dbReference>
<evidence type="ECO:0000313" key="2">
    <source>
        <dbReference type="Proteomes" id="UP000688137"/>
    </source>
</evidence>
<gene>
    <name evidence="1" type="ORF">PPRIM_AZ9-3.1.T0230370</name>
</gene>
<dbReference type="OMA" id="CQVIESG"/>
<dbReference type="EMBL" id="CAJJDM010000021">
    <property type="protein sequence ID" value="CAD8055814.1"/>
    <property type="molecule type" value="Genomic_DNA"/>
</dbReference>
<dbReference type="AlphaFoldDB" id="A0A8S1KY07"/>
<organism evidence="1 2">
    <name type="scientific">Paramecium primaurelia</name>
    <dbReference type="NCBI Taxonomy" id="5886"/>
    <lineage>
        <taxon>Eukaryota</taxon>
        <taxon>Sar</taxon>
        <taxon>Alveolata</taxon>
        <taxon>Ciliophora</taxon>
        <taxon>Intramacronucleata</taxon>
        <taxon>Oligohymenophorea</taxon>
        <taxon>Peniculida</taxon>
        <taxon>Parameciidae</taxon>
        <taxon>Paramecium</taxon>
    </lineage>
</organism>
<comment type="caution">
    <text evidence="1">The sequence shown here is derived from an EMBL/GenBank/DDBJ whole genome shotgun (WGS) entry which is preliminary data.</text>
</comment>
<sequence>MRSSESNEVCKRVRLNDQNWQVGRFLEEGVEQRFRNLRQTNFLVEYIKDGLIKYIMDGEILRIEKLYEGYNQTEVIKNVEQIKYLRWEGEYGGNQKKVGKWNAFWRGDNLNVGGHYNENGQKQGKWIELFTNFFEQIKKKIELVQVKSLVLVFINKIRDMESGQQVLKIKLLLVEYMMRMAKKMVFGLIFMINLASKYINGLKFGRWDTYFQMSFEDEIQLIGGGEYNQNGVKSGFWIDIHEDYDYYEYQIIYLGEYIDGKKYGQWNTQFKDPNFLDQQSFIGGGFYDQNEVKTGKWIELYEDFRNVCQILLEGEYVKGIKQGKWNTQFRLNQHHKFKTIGGGNYDHQGIKNGRWIEMNNNFWKQCQVIESGEYQNGNKIGSWIIKFRYTIKYPFNKIGGGIYDNNGMKNGKWIEIFKNFQNSSQVTLVGDYLNGTKTGRWNIMMRYHEKEKFQFIGGGMFDQQGLKNGDWIELIENFGIQNQVIMKGEYLFGMKLGQWNTLYRNNPKLDFSIIGGGQYDKNGQKIGYWVDLNNYFGNEQFGSLQVLKGTYENGLKKKKFTHNFLHQG</sequence>
<keyword evidence="2" id="KW-1185">Reference proteome</keyword>
<accession>A0A8S1KY07</accession>
<proteinExistence type="predicted"/>
<protein>
    <submittedName>
        <fullName evidence="1">Uncharacterized protein</fullName>
    </submittedName>
</protein>